<keyword evidence="2" id="KW-1185">Reference proteome</keyword>
<gene>
    <name evidence="1" type="ORF">H8707_05900</name>
</gene>
<dbReference type="AlphaFoldDB" id="A0A926ESL4"/>
<name>A0A926ESL4_9FIRM</name>
<reference evidence="1" key="1">
    <citation type="submission" date="2020-08" db="EMBL/GenBank/DDBJ databases">
        <title>Genome public.</title>
        <authorList>
            <person name="Liu C."/>
            <person name="Sun Q."/>
        </authorList>
    </citation>
    <scope>NUCLEOTIDE SEQUENCE</scope>
    <source>
        <strain evidence="1">BX21</strain>
    </source>
</reference>
<dbReference type="RefSeq" id="WP_262429213.1">
    <property type="nucleotide sequence ID" value="NZ_JACRTG010000016.1"/>
</dbReference>
<accession>A0A926ESL4</accession>
<protein>
    <submittedName>
        <fullName evidence="1">Uncharacterized protein</fullName>
    </submittedName>
</protein>
<proteinExistence type="predicted"/>
<evidence type="ECO:0000313" key="2">
    <source>
        <dbReference type="Proteomes" id="UP000601171"/>
    </source>
</evidence>
<dbReference type="Proteomes" id="UP000601171">
    <property type="component" value="Unassembled WGS sequence"/>
</dbReference>
<evidence type="ECO:0000313" key="1">
    <source>
        <dbReference type="EMBL" id="MBC8587765.1"/>
    </source>
</evidence>
<comment type="caution">
    <text evidence="1">The sequence shown here is derived from an EMBL/GenBank/DDBJ whole genome shotgun (WGS) entry which is preliminary data.</text>
</comment>
<sequence length="258" mass="29551">MSELKYTITVDGEVWSPTQLERLEYERNLRMLHQLKRLGVEIKDGDKVLSDDKIDYLSMKKAWEVSIETRLQYKGETVIELYKDAFKLSDEMWRELAFSQNKPMKVSRANLLVTGSTLQEFMAVMKSIQEEDRVGLAVHPEHFICHVSFDDGELLGIEPFGMYGTPTLVKVSVVEDSQLSEQILADKDPAFPINMAGEAYLTDGTPVNCPFHQFRPTKDGFEARTAVYWPENTPDEIVHGHSLHLAMEFYRGVVLTEK</sequence>
<dbReference type="EMBL" id="JACRTG010000016">
    <property type="protein sequence ID" value="MBC8587765.1"/>
    <property type="molecule type" value="Genomic_DNA"/>
</dbReference>
<organism evidence="1 2">
    <name type="scientific">Paratissierella segnis</name>
    <dbReference type="NCBI Taxonomy" id="2763679"/>
    <lineage>
        <taxon>Bacteria</taxon>
        <taxon>Bacillati</taxon>
        <taxon>Bacillota</taxon>
        <taxon>Tissierellia</taxon>
        <taxon>Tissierellales</taxon>
        <taxon>Tissierellaceae</taxon>
        <taxon>Paratissierella</taxon>
    </lineage>
</organism>